<accession>A0A4R1R953</accession>
<organism evidence="5 6">
    <name type="scientific">Hydrogenispora ethanolica</name>
    <dbReference type="NCBI Taxonomy" id="1082276"/>
    <lineage>
        <taxon>Bacteria</taxon>
        <taxon>Bacillati</taxon>
        <taxon>Bacillota</taxon>
        <taxon>Hydrogenispora</taxon>
    </lineage>
</organism>
<dbReference type="InterPro" id="IPR011146">
    <property type="entry name" value="HIT-like"/>
</dbReference>
<sequence length="114" mass="12682">MTDCLFCKIVRGEIPSQIVFENDQMIVFKDIQPVAPFHLLAIPKRHIDNIADPNLVDGELLTGLLQGIQQVVTEMGLKENGFRVVANYGRDAGEAVHHLHFHMIAGRSLAWPPG</sequence>
<proteinExistence type="predicted"/>
<dbReference type="Pfam" id="PF11969">
    <property type="entry name" value="DcpS_C"/>
    <property type="match status" value="1"/>
</dbReference>
<evidence type="ECO:0000313" key="6">
    <source>
        <dbReference type="Proteomes" id="UP000295008"/>
    </source>
</evidence>
<feature type="active site" description="Tele-AMP-histidine intermediate" evidence="1">
    <location>
        <position position="100"/>
    </location>
</feature>
<dbReference type="Proteomes" id="UP000295008">
    <property type="component" value="Unassembled WGS sequence"/>
</dbReference>
<feature type="domain" description="HIT" evidence="4">
    <location>
        <begin position="5"/>
        <end position="114"/>
    </location>
</feature>
<keyword evidence="6" id="KW-1185">Reference proteome</keyword>
<dbReference type="PANTHER" id="PTHR23089">
    <property type="entry name" value="HISTIDINE TRIAD HIT PROTEIN"/>
    <property type="match status" value="1"/>
</dbReference>
<evidence type="ECO:0000256" key="3">
    <source>
        <dbReference type="PROSITE-ProRule" id="PRU00464"/>
    </source>
</evidence>
<dbReference type="InterPro" id="IPR036265">
    <property type="entry name" value="HIT-like_sf"/>
</dbReference>
<dbReference type="EMBL" id="SLUN01000027">
    <property type="protein sequence ID" value="TCL62221.1"/>
    <property type="molecule type" value="Genomic_DNA"/>
</dbReference>
<dbReference type="CDD" id="cd01276">
    <property type="entry name" value="PKCI_related"/>
    <property type="match status" value="1"/>
</dbReference>
<dbReference type="OrthoDB" id="9784774at2"/>
<dbReference type="AlphaFoldDB" id="A0A4R1R953"/>
<dbReference type="PROSITE" id="PS51084">
    <property type="entry name" value="HIT_2"/>
    <property type="match status" value="1"/>
</dbReference>
<evidence type="ECO:0000313" key="5">
    <source>
        <dbReference type="EMBL" id="TCL62221.1"/>
    </source>
</evidence>
<dbReference type="Gene3D" id="3.30.428.10">
    <property type="entry name" value="HIT-like"/>
    <property type="match status" value="1"/>
</dbReference>
<evidence type="ECO:0000256" key="2">
    <source>
        <dbReference type="PIRSR" id="PIRSR601310-3"/>
    </source>
</evidence>
<dbReference type="SUPFAM" id="SSF54197">
    <property type="entry name" value="HIT-like"/>
    <property type="match status" value="1"/>
</dbReference>
<dbReference type="PRINTS" id="PR00332">
    <property type="entry name" value="HISTRIAD"/>
</dbReference>
<comment type="caution">
    <text evidence="5">The sequence shown here is derived from an EMBL/GenBank/DDBJ whole genome shotgun (WGS) entry which is preliminary data.</text>
</comment>
<protein>
    <submittedName>
        <fullName evidence="5">Histidine triad (HIT) family protein</fullName>
    </submittedName>
</protein>
<evidence type="ECO:0000259" key="4">
    <source>
        <dbReference type="PROSITE" id="PS51084"/>
    </source>
</evidence>
<gene>
    <name evidence="5" type="ORF">EDC14_102772</name>
</gene>
<name>A0A4R1R953_HYDET</name>
<dbReference type="InterPro" id="IPR001310">
    <property type="entry name" value="Histidine_triad_HIT"/>
</dbReference>
<dbReference type="GO" id="GO:0003824">
    <property type="term" value="F:catalytic activity"/>
    <property type="evidence" value="ECO:0007669"/>
    <property type="project" value="InterPro"/>
</dbReference>
<feature type="short sequence motif" description="Histidine triad motif" evidence="2 3">
    <location>
        <begin position="98"/>
        <end position="102"/>
    </location>
</feature>
<reference evidence="5 6" key="1">
    <citation type="submission" date="2019-03" db="EMBL/GenBank/DDBJ databases">
        <title>Genomic Encyclopedia of Type Strains, Phase IV (KMG-IV): sequencing the most valuable type-strain genomes for metagenomic binning, comparative biology and taxonomic classification.</title>
        <authorList>
            <person name="Goeker M."/>
        </authorList>
    </citation>
    <scope>NUCLEOTIDE SEQUENCE [LARGE SCALE GENOMIC DNA]</scope>
    <source>
        <strain evidence="5 6">LX-B</strain>
    </source>
</reference>
<evidence type="ECO:0000256" key="1">
    <source>
        <dbReference type="PIRSR" id="PIRSR601310-1"/>
    </source>
</evidence>
<dbReference type="RefSeq" id="WP_132015889.1">
    <property type="nucleotide sequence ID" value="NZ_SLUN01000027.1"/>
</dbReference>